<organism evidence="3 4">
    <name type="scientific">Clohesyomyces aquaticus</name>
    <dbReference type="NCBI Taxonomy" id="1231657"/>
    <lineage>
        <taxon>Eukaryota</taxon>
        <taxon>Fungi</taxon>
        <taxon>Dikarya</taxon>
        <taxon>Ascomycota</taxon>
        <taxon>Pezizomycotina</taxon>
        <taxon>Dothideomycetes</taxon>
        <taxon>Pleosporomycetidae</taxon>
        <taxon>Pleosporales</taxon>
        <taxon>Lindgomycetaceae</taxon>
        <taxon>Clohesyomyces</taxon>
    </lineage>
</organism>
<dbReference type="AlphaFoldDB" id="A0A1Y2A1E1"/>
<keyword evidence="4" id="KW-1185">Reference proteome</keyword>
<name>A0A1Y2A1E1_9PLEO</name>
<feature type="region of interest" description="Disordered" evidence="1">
    <location>
        <begin position="103"/>
        <end position="132"/>
    </location>
</feature>
<evidence type="ECO:0000256" key="1">
    <source>
        <dbReference type="SAM" id="MobiDB-lite"/>
    </source>
</evidence>
<dbReference type="EMBL" id="MCFA01000019">
    <property type="protein sequence ID" value="ORY16322.1"/>
    <property type="molecule type" value="Genomic_DNA"/>
</dbReference>
<evidence type="ECO:0000313" key="3">
    <source>
        <dbReference type="EMBL" id="ORY16322.1"/>
    </source>
</evidence>
<accession>A0A1Y2A1E1</accession>
<sequence>MRAVNALLITAALPCVIARRMTGLNNGLHNCPGVFFTNNAEPDGACCVAGLCLSSFYRRVLAYYVDAAQLCNYHQSDLRLLVQYCCASSFSASGTQYRTTIKPEGGGMTAGPNATTGSGSVSAGSATPAPSASAEKTGAASARALGKDLMLAGVGVVVAAGFGGAAVRL</sequence>
<evidence type="ECO:0000313" key="4">
    <source>
        <dbReference type="Proteomes" id="UP000193144"/>
    </source>
</evidence>
<gene>
    <name evidence="3" type="ORF">BCR34DRAFT_597863</name>
</gene>
<keyword evidence="2" id="KW-0732">Signal</keyword>
<proteinExistence type="predicted"/>
<reference evidence="3 4" key="1">
    <citation type="submission" date="2016-07" db="EMBL/GenBank/DDBJ databases">
        <title>Pervasive Adenine N6-methylation of Active Genes in Fungi.</title>
        <authorList>
            <consortium name="DOE Joint Genome Institute"/>
            <person name="Mondo S.J."/>
            <person name="Dannebaum R.O."/>
            <person name="Kuo R.C."/>
            <person name="Labutti K."/>
            <person name="Haridas S."/>
            <person name="Kuo A."/>
            <person name="Salamov A."/>
            <person name="Ahrendt S.R."/>
            <person name="Lipzen A."/>
            <person name="Sullivan W."/>
            <person name="Andreopoulos W.B."/>
            <person name="Clum A."/>
            <person name="Lindquist E."/>
            <person name="Daum C."/>
            <person name="Ramamoorthy G.K."/>
            <person name="Gryganskyi A."/>
            <person name="Culley D."/>
            <person name="Magnuson J.K."/>
            <person name="James T.Y."/>
            <person name="O'Malley M.A."/>
            <person name="Stajich J.E."/>
            <person name="Spatafora J.W."/>
            <person name="Visel A."/>
            <person name="Grigoriev I.V."/>
        </authorList>
    </citation>
    <scope>NUCLEOTIDE SEQUENCE [LARGE SCALE GENOMIC DNA]</scope>
    <source>
        <strain evidence="3 4">CBS 115471</strain>
    </source>
</reference>
<feature type="compositionally biased region" description="Low complexity" evidence="1">
    <location>
        <begin position="114"/>
        <end position="132"/>
    </location>
</feature>
<feature type="signal peptide" evidence="2">
    <location>
        <begin position="1"/>
        <end position="18"/>
    </location>
</feature>
<protein>
    <submittedName>
        <fullName evidence="3">Uncharacterized protein</fullName>
    </submittedName>
</protein>
<evidence type="ECO:0000256" key="2">
    <source>
        <dbReference type="SAM" id="SignalP"/>
    </source>
</evidence>
<dbReference type="Proteomes" id="UP000193144">
    <property type="component" value="Unassembled WGS sequence"/>
</dbReference>
<comment type="caution">
    <text evidence="3">The sequence shown here is derived from an EMBL/GenBank/DDBJ whole genome shotgun (WGS) entry which is preliminary data.</text>
</comment>
<feature type="chain" id="PRO_5012598513" evidence="2">
    <location>
        <begin position="19"/>
        <end position="169"/>
    </location>
</feature>